<dbReference type="SUPFAM" id="SSF48439">
    <property type="entry name" value="Protein prenylyltransferase"/>
    <property type="match status" value="1"/>
</dbReference>
<name>A0A0M8N078_ESCWE</name>
<dbReference type="PANTHER" id="PTHR11129">
    <property type="entry name" value="PROTEIN FARNESYLTRANSFERASE ALPHA SUBUNIT/RAB GERANYLGERANYL TRANSFERASE ALPHA SUBUNIT"/>
    <property type="match status" value="1"/>
</dbReference>
<evidence type="ECO:0000256" key="4">
    <source>
        <dbReference type="ARBA" id="ARBA00012702"/>
    </source>
</evidence>
<keyword evidence="5" id="KW-0637">Prenyltransferase</keyword>
<dbReference type="GO" id="GO:0005965">
    <property type="term" value="C:protein farnesyltransferase complex"/>
    <property type="evidence" value="ECO:0007669"/>
    <property type="project" value="TreeGrafter"/>
</dbReference>
<evidence type="ECO:0000256" key="7">
    <source>
        <dbReference type="ARBA" id="ARBA00022737"/>
    </source>
</evidence>
<dbReference type="GO" id="GO:0004662">
    <property type="term" value="F:CAAX-protein geranylgeranyltransferase activity"/>
    <property type="evidence" value="ECO:0007669"/>
    <property type="project" value="UniProtKB-EC"/>
</dbReference>
<dbReference type="Gene3D" id="1.25.40.120">
    <property type="entry name" value="Protein prenylyltransferase"/>
    <property type="match status" value="1"/>
</dbReference>
<dbReference type="EC" id="2.5.1.58" evidence="4"/>
<evidence type="ECO:0000256" key="12">
    <source>
        <dbReference type="ARBA" id="ARBA00043086"/>
    </source>
</evidence>
<feature type="compositionally biased region" description="Low complexity" evidence="14">
    <location>
        <begin position="150"/>
        <end position="163"/>
    </location>
</feature>
<evidence type="ECO:0000256" key="10">
    <source>
        <dbReference type="ARBA" id="ARBA00041392"/>
    </source>
</evidence>
<dbReference type="PROSITE" id="PS51147">
    <property type="entry name" value="PFTA"/>
    <property type="match status" value="5"/>
</dbReference>
<dbReference type="STRING" id="150374.A0A0M8N078"/>
<dbReference type="GO" id="GO:0004660">
    <property type="term" value="F:protein farnesyltransferase activity"/>
    <property type="evidence" value="ECO:0007669"/>
    <property type="project" value="UniProtKB-EC"/>
</dbReference>
<keyword evidence="6 15" id="KW-0808">Transferase</keyword>
<keyword evidence="7" id="KW-0677">Repeat</keyword>
<feature type="region of interest" description="Disordered" evidence="14">
    <location>
        <begin position="150"/>
        <end position="173"/>
    </location>
</feature>
<protein>
    <recommendedName>
        <fullName evidence="9">Protein farnesyltransferase/geranylgeranyltransferase type-1 subunit alpha</fullName>
        <ecNumber evidence="4">2.5.1.58</ecNumber>
        <ecNumber evidence="3">2.5.1.59</ecNumber>
    </recommendedName>
    <alternativeName>
        <fullName evidence="12">CAAX farnesyltransferase subunit alpha</fullName>
    </alternativeName>
    <alternativeName>
        <fullName evidence="11">FTase-alpha</fullName>
    </alternativeName>
    <alternativeName>
        <fullName evidence="10">Ras proteins prenyltransferase subunit alpha</fullName>
    </alternativeName>
    <alternativeName>
        <fullName evidence="13">Type I protein geranyl-geranyltransferase subunit alpha</fullName>
    </alternativeName>
</protein>
<feature type="compositionally biased region" description="Basic and acidic residues" evidence="14">
    <location>
        <begin position="15"/>
        <end position="29"/>
    </location>
</feature>
<evidence type="ECO:0000256" key="6">
    <source>
        <dbReference type="ARBA" id="ARBA00022679"/>
    </source>
</evidence>
<evidence type="ECO:0000256" key="9">
    <source>
        <dbReference type="ARBA" id="ARBA00040965"/>
    </source>
</evidence>
<evidence type="ECO:0000256" key="14">
    <source>
        <dbReference type="SAM" id="MobiDB-lite"/>
    </source>
</evidence>
<evidence type="ECO:0000256" key="1">
    <source>
        <dbReference type="ARBA" id="ARBA00001946"/>
    </source>
</evidence>
<organism evidence="15 16">
    <name type="scientific">Escovopsis weberi</name>
    <dbReference type="NCBI Taxonomy" id="150374"/>
    <lineage>
        <taxon>Eukaryota</taxon>
        <taxon>Fungi</taxon>
        <taxon>Dikarya</taxon>
        <taxon>Ascomycota</taxon>
        <taxon>Pezizomycotina</taxon>
        <taxon>Sordariomycetes</taxon>
        <taxon>Hypocreomycetidae</taxon>
        <taxon>Hypocreales</taxon>
        <taxon>Hypocreaceae</taxon>
        <taxon>Escovopsis</taxon>
    </lineage>
</organism>
<reference evidence="15 16" key="1">
    <citation type="submission" date="2015-07" db="EMBL/GenBank/DDBJ databases">
        <title>The genome of the fungus Escovopsis weberi, a specialized disease agent of ant agriculture.</title>
        <authorList>
            <person name="de Man T.J."/>
            <person name="Stajich J.E."/>
            <person name="Kubicek C.P."/>
            <person name="Chenthamara K."/>
            <person name="Atanasova L."/>
            <person name="Druzhinina I.S."/>
            <person name="Birnbaum S."/>
            <person name="Barribeau S.M."/>
            <person name="Teiling C."/>
            <person name="Suen G."/>
            <person name="Currie C."/>
            <person name="Gerardo N.M."/>
        </authorList>
    </citation>
    <scope>NUCLEOTIDE SEQUENCE [LARGE SCALE GENOMIC DNA]</scope>
</reference>
<dbReference type="InterPro" id="IPR002088">
    <property type="entry name" value="Prenyl_trans_a"/>
</dbReference>
<proteinExistence type="inferred from homology"/>
<dbReference type="EMBL" id="LGSR01000028">
    <property type="protein sequence ID" value="KOS17051.1"/>
    <property type="molecule type" value="Genomic_DNA"/>
</dbReference>
<dbReference type="Proteomes" id="UP000053831">
    <property type="component" value="Unassembled WGS sequence"/>
</dbReference>
<accession>A0A0M8N078</accession>
<evidence type="ECO:0000256" key="2">
    <source>
        <dbReference type="ARBA" id="ARBA00006734"/>
    </source>
</evidence>
<comment type="caution">
    <text evidence="15">The sequence shown here is derived from an EMBL/GenBank/DDBJ whole genome shotgun (WGS) entry which is preliminary data.</text>
</comment>
<evidence type="ECO:0000256" key="3">
    <source>
        <dbReference type="ARBA" id="ARBA00012700"/>
    </source>
</evidence>
<evidence type="ECO:0000256" key="13">
    <source>
        <dbReference type="ARBA" id="ARBA00043219"/>
    </source>
</evidence>
<keyword evidence="8" id="KW-0460">Magnesium</keyword>
<dbReference type="GO" id="GO:0005953">
    <property type="term" value="C:CAAX-protein geranylgeranyltransferase complex"/>
    <property type="evidence" value="ECO:0007669"/>
    <property type="project" value="TreeGrafter"/>
</dbReference>
<comment type="similarity">
    <text evidence="2">Belongs to the protein prenyltransferase subunit alpha family.</text>
</comment>
<dbReference type="OrthoDB" id="272289at2759"/>
<evidence type="ECO:0000256" key="8">
    <source>
        <dbReference type="ARBA" id="ARBA00022842"/>
    </source>
</evidence>
<dbReference type="AlphaFoldDB" id="A0A0M8N078"/>
<evidence type="ECO:0000313" key="15">
    <source>
        <dbReference type="EMBL" id="KOS17051.1"/>
    </source>
</evidence>
<comment type="cofactor">
    <cofactor evidence="1">
        <name>Mg(2+)</name>
        <dbReference type="ChEBI" id="CHEBI:18420"/>
    </cofactor>
</comment>
<evidence type="ECO:0000256" key="5">
    <source>
        <dbReference type="ARBA" id="ARBA00022602"/>
    </source>
</evidence>
<evidence type="ECO:0000313" key="16">
    <source>
        <dbReference type="Proteomes" id="UP000053831"/>
    </source>
</evidence>
<dbReference type="Pfam" id="PF01239">
    <property type="entry name" value="PPTA"/>
    <property type="match status" value="5"/>
</dbReference>
<feature type="region of interest" description="Disordered" evidence="14">
    <location>
        <begin position="1"/>
        <end position="51"/>
    </location>
</feature>
<sequence>MPPKPKSSAKANTLEPKDAPPDTVSERSQQRFHQTNPVQKRVDDAGFPGLTPAEKKTYAHARLILPVSRHSVPLSNKTEREFWKHVAKEALPIRKLPANYTWGHDRSGRDLGAYKLDEHRQRSLNQANLTALNLLHRRFLAKRADAAAAAADGADQQASSQQQEDLEEEKKRRRKMAELRRQLYGTIPGSLADDPEWDDVAPIAYDEPADALARIAYPDAYAEATSYLRAVMAVDEHSPRALRLTETVIGMNPAHYTVWLYRFQIIKALGLPATDEIAWLNEVALDHLKNYQIWNHRQLLLDFHHPSLAGDPAALRRFAKSELDFATRILEEDTKNYHVWCYRQYLVARLGLFTPAELCATQSMIEDDLRNNSAWSHRFFLVFSDPDNSTPGCGPTQHDPRVPPATIDRELAYAREKILLAPQNQSAWHYLRGVLVKGGRALGSEAAFVAQFFDNLGDDAAETVRSSHALDLMSEVYAAAGDVDKARLCLQRLWEKWDPVREGYWRYRSAELKA</sequence>
<keyword evidence="16" id="KW-1185">Reference proteome</keyword>
<evidence type="ECO:0000256" key="11">
    <source>
        <dbReference type="ARBA" id="ARBA00042436"/>
    </source>
</evidence>
<dbReference type="EC" id="2.5.1.59" evidence="3"/>
<dbReference type="PANTHER" id="PTHR11129:SF1">
    <property type="entry name" value="PROTEIN FARNESYLTRANSFERASE_GERANYLGERANYLTRANSFERASE TYPE-1 SUBUNIT ALPHA"/>
    <property type="match status" value="1"/>
</dbReference>
<gene>
    <name evidence="15" type="ORF">ESCO_005945</name>
</gene>